<organism evidence="12 13">
    <name type="scientific">Pseudothioclava arenosa</name>
    <dbReference type="NCBI Taxonomy" id="1795308"/>
    <lineage>
        <taxon>Bacteria</taxon>
        <taxon>Pseudomonadati</taxon>
        <taxon>Pseudomonadota</taxon>
        <taxon>Alphaproteobacteria</taxon>
        <taxon>Rhodobacterales</taxon>
        <taxon>Paracoccaceae</taxon>
        <taxon>Pseudothioclava</taxon>
    </lineage>
</organism>
<dbReference type="PROSITE" id="PS50893">
    <property type="entry name" value="ABC_TRANSPORTER_2"/>
    <property type="match status" value="1"/>
</dbReference>
<accession>A0A2A4CN86</accession>
<keyword evidence="4" id="KW-0997">Cell inner membrane</keyword>
<dbReference type="Pfam" id="PF00005">
    <property type="entry name" value="ABC_tran"/>
    <property type="match status" value="1"/>
</dbReference>
<evidence type="ECO:0000256" key="2">
    <source>
        <dbReference type="ARBA" id="ARBA00022475"/>
    </source>
</evidence>
<keyword evidence="3 9" id="KW-0500">Molybdenum</keyword>
<dbReference type="InterPro" id="IPR004606">
    <property type="entry name" value="Mop_domain"/>
</dbReference>
<dbReference type="Gene3D" id="3.40.50.300">
    <property type="entry name" value="P-loop containing nucleotide triphosphate hydrolases"/>
    <property type="match status" value="1"/>
</dbReference>
<dbReference type="InterPro" id="IPR003593">
    <property type="entry name" value="AAA+_ATPase"/>
</dbReference>
<dbReference type="Pfam" id="PF03459">
    <property type="entry name" value="TOBE"/>
    <property type="match status" value="1"/>
</dbReference>
<feature type="domain" description="ABC transporter" evidence="10">
    <location>
        <begin position="2"/>
        <end position="233"/>
    </location>
</feature>
<dbReference type="GO" id="GO:0016887">
    <property type="term" value="F:ATP hydrolysis activity"/>
    <property type="evidence" value="ECO:0007669"/>
    <property type="project" value="InterPro"/>
</dbReference>
<dbReference type="PROSITE" id="PS51866">
    <property type="entry name" value="MOP"/>
    <property type="match status" value="1"/>
</dbReference>
<dbReference type="PANTHER" id="PTHR43514:SF4">
    <property type="entry name" value="ABC TRANSPORTER I FAMILY MEMBER 10"/>
    <property type="match status" value="1"/>
</dbReference>
<feature type="domain" description="Mop" evidence="11">
    <location>
        <begin position="292"/>
        <end position="358"/>
    </location>
</feature>
<reference evidence="12 13" key="1">
    <citation type="submission" date="2017-09" db="EMBL/GenBank/DDBJ databases">
        <title>A multilocus sequence analysis scheme for characterization of bacteria in the genus Thioclava.</title>
        <authorList>
            <person name="Liu Y."/>
            <person name="Shao Z."/>
        </authorList>
    </citation>
    <scope>NUCLEOTIDE SEQUENCE [LARGE SCALE GENOMIC DNA]</scope>
    <source>
        <strain evidence="12 13">CAU 1312</strain>
    </source>
</reference>
<keyword evidence="13" id="KW-1185">Reference proteome</keyword>
<evidence type="ECO:0000313" key="13">
    <source>
        <dbReference type="Proteomes" id="UP000243507"/>
    </source>
</evidence>
<keyword evidence="2" id="KW-1003">Cell membrane</keyword>
<comment type="caution">
    <text evidence="12">The sequence shown here is derived from an EMBL/GenBank/DDBJ whole genome shotgun (WGS) entry which is preliminary data.</text>
</comment>
<evidence type="ECO:0000256" key="8">
    <source>
        <dbReference type="ARBA" id="ARBA00023136"/>
    </source>
</evidence>
<dbReference type="NCBIfam" id="TIGR02142">
    <property type="entry name" value="modC_ABC"/>
    <property type="match status" value="1"/>
</dbReference>
<keyword evidence="1" id="KW-0813">Transport</keyword>
<keyword evidence="5" id="KW-0547">Nucleotide-binding</keyword>
<dbReference type="InterPro" id="IPR011868">
    <property type="entry name" value="ModC_ABC_ATP-bd"/>
</dbReference>
<dbReference type="AlphaFoldDB" id="A0A2A4CN86"/>
<dbReference type="InterPro" id="IPR027417">
    <property type="entry name" value="P-loop_NTPase"/>
</dbReference>
<dbReference type="PANTHER" id="PTHR43514">
    <property type="entry name" value="ABC TRANSPORTER I FAMILY MEMBER 10"/>
    <property type="match status" value="1"/>
</dbReference>
<keyword evidence="6 12" id="KW-0067">ATP-binding</keyword>
<evidence type="ECO:0000256" key="9">
    <source>
        <dbReference type="PROSITE-ProRule" id="PRU01213"/>
    </source>
</evidence>
<dbReference type="InterPro" id="IPR008995">
    <property type="entry name" value="Mo/tungstate-bd_C_term_dom"/>
</dbReference>
<evidence type="ECO:0000259" key="11">
    <source>
        <dbReference type="PROSITE" id="PS51866"/>
    </source>
</evidence>
<evidence type="ECO:0000256" key="4">
    <source>
        <dbReference type="ARBA" id="ARBA00022519"/>
    </source>
</evidence>
<dbReference type="GO" id="GO:0005524">
    <property type="term" value="F:ATP binding"/>
    <property type="evidence" value="ECO:0007669"/>
    <property type="project" value="UniProtKB-KW"/>
</dbReference>
<name>A0A2A4CN86_9RHOB</name>
<evidence type="ECO:0000256" key="6">
    <source>
        <dbReference type="ARBA" id="ARBA00022840"/>
    </source>
</evidence>
<dbReference type="SUPFAM" id="SSF52540">
    <property type="entry name" value="P-loop containing nucleoside triphosphate hydrolases"/>
    <property type="match status" value="1"/>
</dbReference>
<dbReference type="InterPro" id="IPR003439">
    <property type="entry name" value="ABC_transporter-like_ATP-bd"/>
</dbReference>
<dbReference type="Gene3D" id="2.40.50.100">
    <property type="match status" value="1"/>
</dbReference>
<dbReference type="SMART" id="SM00382">
    <property type="entry name" value="AAA"/>
    <property type="match status" value="1"/>
</dbReference>
<keyword evidence="7" id="KW-1278">Translocase</keyword>
<keyword evidence="8" id="KW-0472">Membrane</keyword>
<dbReference type="GO" id="GO:0140359">
    <property type="term" value="F:ABC-type transporter activity"/>
    <property type="evidence" value="ECO:0007669"/>
    <property type="project" value="InterPro"/>
</dbReference>
<dbReference type="EMBL" id="NTJD01000009">
    <property type="protein sequence ID" value="PCD75937.1"/>
    <property type="molecule type" value="Genomic_DNA"/>
</dbReference>
<gene>
    <name evidence="12" type="primary">modC</name>
    <name evidence="12" type="ORF">CLN94_12145</name>
</gene>
<evidence type="ECO:0000256" key="7">
    <source>
        <dbReference type="ARBA" id="ARBA00022967"/>
    </source>
</evidence>
<dbReference type="GO" id="GO:0015098">
    <property type="term" value="F:molybdate ion transmembrane transporter activity"/>
    <property type="evidence" value="ECO:0007669"/>
    <property type="project" value="InterPro"/>
</dbReference>
<protein>
    <submittedName>
        <fullName evidence="12">Molybdenum ABC transporter ATP-binding protein</fullName>
    </submittedName>
</protein>
<dbReference type="SUPFAM" id="SSF50331">
    <property type="entry name" value="MOP-like"/>
    <property type="match status" value="1"/>
</dbReference>
<sequence>MMLEIELHHRIEDFTLDLAFTAPAGLTALFGRSGAGKSTIAQSVAGLLRPERGRIVLGGEVLLDSARGIFVPPQRRRIGYVFQDARLFPHLSVRQNLIYGQKLAPRSLTAPQLDEIADLLGIAPLLNRRPAHLSGGEVARVALGRALLANPRALILDEPLSALDPARKAEILPYLEGLRDRFGLPILYISHAPEELARLATTLVLIEGGQLRAAGPVAEVFATPAAAAVLGPREIGAILAGTVAGAEPDGLMRVETAGGPIFLDQPGLVPGQRIGLHIHASDVTLALTRPEGISALNLLQARISEVIEAPGASAHVRLDLGDQRLLAKVTRRSVAALGLRPGLPVWALVKSVSMAAEDVTARGTPG</sequence>
<evidence type="ECO:0000313" key="12">
    <source>
        <dbReference type="EMBL" id="PCD75937.1"/>
    </source>
</evidence>
<evidence type="ECO:0000256" key="5">
    <source>
        <dbReference type="ARBA" id="ARBA00022741"/>
    </source>
</evidence>
<dbReference type="GO" id="GO:0016020">
    <property type="term" value="C:membrane"/>
    <property type="evidence" value="ECO:0007669"/>
    <property type="project" value="InterPro"/>
</dbReference>
<evidence type="ECO:0000256" key="1">
    <source>
        <dbReference type="ARBA" id="ARBA00022448"/>
    </source>
</evidence>
<evidence type="ECO:0000259" key="10">
    <source>
        <dbReference type="PROSITE" id="PS50893"/>
    </source>
</evidence>
<dbReference type="Proteomes" id="UP000243507">
    <property type="component" value="Unassembled WGS sequence"/>
</dbReference>
<dbReference type="OrthoDB" id="9802264at2"/>
<proteinExistence type="predicted"/>
<dbReference type="InterPro" id="IPR050334">
    <property type="entry name" value="Molybdenum_import_ModC"/>
</dbReference>
<dbReference type="InterPro" id="IPR005116">
    <property type="entry name" value="Transp-assoc_OB_typ1"/>
</dbReference>
<evidence type="ECO:0000256" key="3">
    <source>
        <dbReference type="ARBA" id="ARBA00022505"/>
    </source>
</evidence>